<dbReference type="Gene3D" id="3.40.33.10">
    <property type="entry name" value="CAP"/>
    <property type="match status" value="1"/>
</dbReference>
<evidence type="ECO:0000313" key="3">
    <source>
        <dbReference type="Proteomes" id="UP001220530"/>
    </source>
</evidence>
<dbReference type="Proteomes" id="UP001220530">
    <property type="component" value="Chromosome"/>
</dbReference>
<protein>
    <submittedName>
        <fullName evidence="2">CAP domain-containing protein</fullName>
    </submittedName>
</protein>
<dbReference type="InterPro" id="IPR014044">
    <property type="entry name" value="CAP_dom"/>
</dbReference>
<accession>A0ABY7YKD4</accession>
<evidence type="ECO:0000259" key="1">
    <source>
        <dbReference type="Pfam" id="PF00188"/>
    </source>
</evidence>
<evidence type="ECO:0000313" key="2">
    <source>
        <dbReference type="EMBL" id="WDR01425.1"/>
    </source>
</evidence>
<keyword evidence="3" id="KW-1185">Reference proteome</keyword>
<sequence>MTADHQTTRPLRRFAVATLVVVTGLAIAACSSGGAMTPLHPGLSARMDQPNAVLDRTQAVAIVNAYRTTQGVGPLSNDVGLDGTAQALVNQYASTGTPPKTPSGLIGMKLSAGYSTFAETFSGWRNNPADAMGLTPANATRAGIATAYNGTSGYGVYWVLILDQ</sequence>
<dbReference type="Pfam" id="PF00188">
    <property type="entry name" value="CAP"/>
    <property type="match status" value="1"/>
</dbReference>
<dbReference type="SUPFAM" id="SSF55797">
    <property type="entry name" value="PR-1-like"/>
    <property type="match status" value="1"/>
</dbReference>
<dbReference type="EMBL" id="CP118246">
    <property type="protein sequence ID" value="WDR01425.1"/>
    <property type="molecule type" value="Genomic_DNA"/>
</dbReference>
<dbReference type="RefSeq" id="WP_282217836.1">
    <property type="nucleotide sequence ID" value="NZ_CP118246.1"/>
</dbReference>
<feature type="domain" description="SCP" evidence="1">
    <location>
        <begin position="62"/>
        <end position="161"/>
    </location>
</feature>
<name>A0ABY7YKD4_9HYPH</name>
<dbReference type="InterPro" id="IPR035940">
    <property type="entry name" value="CAP_sf"/>
</dbReference>
<reference evidence="2 3" key="1">
    <citation type="submission" date="2023-02" db="EMBL/GenBank/DDBJ databases">
        <title>Devosia algicola sp. nov., isolated from the phycosphere of marine algae.</title>
        <authorList>
            <person name="Kim J.M."/>
            <person name="Lee J.K."/>
            <person name="Choi B.J."/>
            <person name="Bayburt H."/>
            <person name="Jeon C.O."/>
        </authorList>
    </citation>
    <scope>NUCLEOTIDE SEQUENCE [LARGE SCALE GENOMIC DNA]</scope>
    <source>
        <strain evidence="2 3">G20-9</strain>
    </source>
</reference>
<proteinExistence type="predicted"/>
<gene>
    <name evidence="2" type="ORF">PSQ19_11430</name>
</gene>
<organism evidence="2 3">
    <name type="scientific">Devosia algicola</name>
    <dbReference type="NCBI Taxonomy" id="3026418"/>
    <lineage>
        <taxon>Bacteria</taxon>
        <taxon>Pseudomonadati</taxon>
        <taxon>Pseudomonadota</taxon>
        <taxon>Alphaproteobacteria</taxon>
        <taxon>Hyphomicrobiales</taxon>
        <taxon>Devosiaceae</taxon>
        <taxon>Devosia</taxon>
    </lineage>
</organism>